<protein>
    <submittedName>
        <fullName evidence="2">Uncharacterized protein</fullName>
    </submittedName>
</protein>
<feature type="compositionally biased region" description="Polar residues" evidence="1">
    <location>
        <begin position="132"/>
        <end position="142"/>
    </location>
</feature>
<dbReference type="AlphaFoldDB" id="A0A6H5J3S6"/>
<dbReference type="EMBL" id="CADCXV010001223">
    <property type="protein sequence ID" value="CAB0042823.1"/>
    <property type="molecule type" value="Genomic_DNA"/>
</dbReference>
<feature type="region of interest" description="Disordered" evidence="1">
    <location>
        <begin position="119"/>
        <end position="152"/>
    </location>
</feature>
<evidence type="ECO:0000313" key="3">
    <source>
        <dbReference type="Proteomes" id="UP000479190"/>
    </source>
</evidence>
<sequence>MPLHGIQSRDFGNAVTIFKGRPAGACTGLCEVVHTRIDNLASSPRRGQRNASSSYAAYRRPDEGPIWSREAEPIQRRGARRLGVSFKVYLRGYWSTRLPGSRACDCVCELSSADEYRSGDTQRAKYRGGALRSTSGPVSHQGRSPAAEDENALPRSACECHVAPVQRVHSPSSA</sequence>
<name>A0A6H5J3S6_9HYME</name>
<gene>
    <name evidence="2" type="ORF">TBRA_LOCUS14417</name>
</gene>
<reference evidence="2 3" key="1">
    <citation type="submission" date="2020-02" db="EMBL/GenBank/DDBJ databases">
        <authorList>
            <person name="Ferguson B K."/>
        </authorList>
    </citation>
    <scope>NUCLEOTIDE SEQUENCE [LARGE SCALE GENOMIC DNA]</scope>
</reference>
<evidence type="ECO:0000313" key="2">
    <source>
        <dbReference type="EMBL" id="CAB0042823.1"/>
    </source>
</evidence>
<accession>A0A6H5J3S6</accession>
<dbReference type="Proteomes" id="UP000479190">
    <property type="component" value="Unassembled WGS sequence"/>
</dbReference>
<evidence type="ECO:0000256" key="1">
    <source>
        <dbReference type="SAM" id="MobiDB-lite"/>
    </source>
</evidence>
<proteinExistence type="predicted"/>
<keyword evidence="3" id="KW-1185">Reference proteome</keyword>
<organism evidence="2 3">
    <name type="scientific">Trichogramma brassicae</name>
    <dbReference type="NCBI Taxonomy" id="86971"/>
    <lineage>
        <taxon>Eukaryota</taxon>
        <taxon>Metazoa</taxon>
        <taxon>Ecdysozoa</taxon>
        <taxon>Arthropoda</taxon>
        <taxon>Hexapoda</taxon>
        <taxon>Insecta</taxon>
        <taxon>Pterygota</taxon>
        <taxon>Neoptera</taxon>
        <taxon>Endopterygota</taxon>
        <taxon>Hymenoptera</taxon>
        <taxon>Apocrita</taxon>
        <taxon>Proctotrupomorpha</taxon>
        <taxon>Chalcidoidea</taxon>
        <taxon>Trichogrammatidae</taxon>
        <taxon>Trichogramma</taxon>
    </lineage>
</organism>